<dbReference type="Proteomes" id="UP000886520">
    <property type="component" value="Chromosome 23"/>
</dbReference>
<reference evidence="3" key="1">
    <citation type="submission" date="2021-01" db="EMBL/GenBank/DDBJ databases">
        <title>Adiantum capillus-veneris genome.</title>
        <authorList>
            <person name="Fang Y."/>
            <person name="Liao Q."/>
        </authorList>
    </citation>
    <scope>NUCLEOTIDE SEQUENCE</scope>
    <source>
        <strain evidence="3">H3</strain>
        <tissue evidence="3">Leaf</tissue>
    </source>
</reference>
<evidence type="ECO:0000313" key="3">
    <source>
        <dbReference type="EMBL" id="KAI5061327.1"/>
    </source>
</evidence>
<evidence type="ECO:0000256" key="1">
    <source>
        <dbReference type="PROSITE-ProRule" id="PRU00502"/>
    </source>
</evidence>
<dbReference type="AlphaFoldDB" id="A0A9D4Z5I6"/>
<keyword evidence="1" id="KW-0862">Zinc</keyword>
<organism evidence="3 4">
    <name type="scientific">Adiantum capillus-veneris</name>
    <name type="common">Maidenhair fern</name>
    <dbReference type="NCBI Taxonomy" id="13818"/>
    <lineage>
        <taxon>Eukaryota</taxon>
        <taxon>Viridiplantae</taxon>
        <taxon>Streptophyta</taxon>
        <taxon>Embryophyta</taxon>
        <taxon>Tracheophyta</taxon>
        <taxon>Polypodiopsida</taxon>
        <taxon>Polypodiidae</taxon>
        <taxon>Polypodiales</taxon>
        <taxon>Pteridineae</taxon>
        <taxon>Pteridaceae</taxon>
        <taxon>Vittarioideae</taxon>
        <taxon>Adiantum</taxon>
    </lineage>
</organism>
<evidence type="ECO:0000259" key="2">
    <source>
        <dbReference type="PROSITE" id="PS50271"/>
    </source>
</evidence>
<keyword evidence="1" id="KW-0863">Zinc-finger</keyword>
<evidence type="ECO:0000313" key="4">
    <source>
        <dbReference type="Proteomes" id="UP000886520"/>
    </source>
</evidence>
<dbReference type="Pfam" id="PF02148">
    <property type="entry name" value="zf-UBP"/>
    <property type="match status" value="1"/>
</dbReference>
<gene>
    <name evidence="3" type="ORF">GOP47_0023832</name>
</gene>
<dbReference type="OrthoDB" id="2020758at2759"/>
<keyword evidence="1" id="KW-0479">Metal-binding</keyword>
<dbReference type="InterPro" id="IPR001607">
    <property type="entry name" value="Znf_UBP"/>
</dbReference>
<dbReference type="PROSITE" id="PS50271">
    <property type="entry name" value="ZF_UBP"/>
    <property type="match status" value="1"/>
</dbReference>
<dbReference type="GO" id="GO:0008270">
    <property type="term" value="F:zinc ion binding"/>
    <property type="evidence" value="ECO:0007669"/>
    <property type="project" value="UniProtKB-KW"/>
</dbReference>
<name>A0A9D4Z5I6_ADICA</name>
<feature type="domain" description="UBP-type" evidence="2">
    <location>
        <begin position="2"/>
        <end position="151"/>
    </location>
</feature>
<comment type="caution">
    <text evidence="3">The sequence shown here is derived from an EMBL/GenBank/DDBJ whole genome shotgun (WGS) entry which is preliminary data.</text>
</comment>
<proteinExistence type="predicted"/>
<dbReference type="EMBL" id="JABFUD020000023">
    <property type="protein sequence ID" value="KAI5061327.1"/>
    <property type="molecule type" value="Genomic_DNA"/>
</dbReference>
<dbReference type="InterPro" id="IPR013083">
    <property type="entry name" value="Znf_RING/FYVE/PHD"/>
</dbReference>
<dbReference type="SUPFAM" id="SSF57850">
    <property type="entry name" value="RING/U-box"/>
    <property type="match status" value="1"/>
</dbReference>
<protein>
    <recommendedName>
        <fullName evidence="2">UBP-type domain-containing protein</fullName>
    </recommendedName>
</protein>
<accession>A0A9D4Z5I6</accession>
<sequence>MYMCKHIERGINLERLSQLSKSKLNQCEACIGKGRSAQKKAARLTFPAQQTCQQEEKWICLACGHVACDTLLTNQSVDEDEENGKLGEKKDSNKAPAQGHAWGHFVLSRHPLAMQKGDNNVYWCFVCQMPVEYPMPLVDNPNDLQLANWRNPLQDAADVVRGKTSKKKGLFKDPAKVCYTMEPVRCVIDTVRSVIDSATHLKVVDVGKPSSSPQRTF</sequence>
<keyword evidence="4" id="KW-1185">Reference proteome</keyword>
<dbReference type="Gene3D" id="3.30.40.10">
    <property type="entry name" value="Zinc/RING finger domain, C3HC4 (zinc finger)"/>
    <property type="match status" value="1"/>
</dbReference>